<organism evidence="2 3">
    <name type="scientific">Anaeramoeba flamelloides</name>
    <dbReference type="NCBI Taxonomy" id="1746091"/>
    <lineage>
        <taxon>Eukaryota</taxon>
        <taxon>Metamonada</taxon>
        <taxon>Anaeramoebidae</taxon>
        <taxon>Anaeramoeba</taxon>
    </lineage>
</organism>
<proteinExistence type="predicted"/>
<dbReference type="Proteomes" id="UP001146793">
    <property type="component" value="Unassembled WGS sequence"/>
</dbReference>
<evidence type="ECO:0008006" key="4">
    <source>
        <dbReference type="Google" id="ProtNLM"/>
    </source>
</evidence>
<dbReference type="EMBL" id="JANTQA010000068">
    <property type="protein sequence ID" value="KAJ3426495.1"/>
    <property type="molecule type" value="Genomic_DNA"/>
</dbReference>
<protein>
    <recommendedName>
        <fullName evidence="4">Homing endonuclease LAGLIDADG domain-containing protein</fullName>
    </recommendedName>
</protein>
<sequence length="131" mass="15515">MQVSGVQLIGLKIEKKFYKDFINKFRIKGIKDSEGMFFTGHQSKNGYNCYKRQDRLLNKQIAESLCHVSMETKKEKTIKQDLKKKRSNSKEKKIESVEETSNENRNFNDFMGNIKLINCSNINFNFYNQRK</sequence>
<comment type="caution">
    <text evidence="2">The sequence shown here is derived from an EMBL/GenBank/DDBJ whole genome shotgun (WGS) entry which is preliminary data.</text>
</comment>
<reference evidence="2" key="1">
    <citation type="submission" date="2022-08" db="EMBL/GenBank/DDBJ databases">
        <title>Novel sulphate-reducing endosymbionts in the free-living metamonad Anaeramoeba.</title>
        <authorList>
            <person name="Jerlstrom-Hultqvist J."/>
            <person name="Cepicka I."/>
            <person name="Gallot-Lavallee L."/>
            <person name="Salas-Leiva D."/>
            <person name="Curtis B.A."/>
            <person name="Zahonova K."/>
            <person name="Pipaliya S."/>
            <person name="Dacks J."/>
            <person name="Roger A.J."/>
        </authorList>
    </citation>
    <scope>NUCLEOTIDE SEQUENCE</scope>
    <source>
        <strain evidence="2">Busselton2</strain>
    </source>
</reference>
<name>A0AAV7YD77_9EUKA</name>
<gene>
    <name evidence="2" type="ORF">M0812_27141</name>
</gene>
<dbReference type="AlphaFoldDB" id="A0AAV7YD77"/>
<evidence type="ECO:0000313" key="3">
    <source>
        <dbReference type="Proteomes" id="UP001146793"/>
    </source>
</evidence>
<accession>A0AAV7YD77</accession>
<evidence type="ECO:0000313" key="2">
    <source>
        <dbReference type="EMBL" id="KAJ3426495.1"/>
    </source>
</evidence>
<evidence type="ECO:0000256" key="1">
    <source>
        <dbReference type="SAM" id="MobiDB-lite"/>
    </source>
</evidence>
<feature type="region of interest" description="Disordered" evidence="1">
    <location>
        <begin position="77"/>
        <end position="101"/>
    </location>
</feature>